<sequence>MISRNRNRNFSDEKEFHQLIYFRKRDLLNISPTLTEAAGAIIDEEGQSLKLGYINGKISAPNVDDPMYKDWLSKDQLVMSWILNSMEPQIAEIFSFSESAFHLWESIKEMYGHQNNAARVFQLQKDIAGMSHQGKSFIEHLAKMKMEELSYCVWQGEYGNRKGQKSIILEAVASFHSWVWHAFFGVAGSQNDLNVLGQSPVFDEVLRGHSPQVTYQINNTVYSGAYYLADGIYPRGAARMLDEEVLRSIMMTCIILHNMIVEDEYDYDAPEVFEPDPMNTTLTRIYEMPMGPNGLPMEPEPLLQDGRFNNPMIDRYQEMQSSYVHERRQVDLIEHLWQMKGNHNG</sequence>
<keyword evidence="2" id="KW-1185">Reference proteome</keyword>
<dbReference type="EMBL" id="JAJFAZ020000001">
    <property type="protein sequence ID" value="KAI5348801.1"/>
    <property type="molecule type" value="Genomic_DNA"/>
</dbReference>
<gene>
    <name evidence="1" type="ORF">L3X38_001688</name>
</gene>
<reference evidence="1 2" key="1">
    <citation type="journal article" date="2022" name="G3 (Bethesda)">
        <title>Whole-genome sequence and methylome profiling of the almond [Prunus dulcis (Mill.) D.A. Webb] cultivar 'Nonpareil'.</title>
        <authorList>
            <person name="D'Amico-Willman K.M."/>
            <person name="Ouma W.Z."/>
            <person name="Meulia T."/>
            <person name="Sideli G.M."/>
            <person name="Gradziel T.M."/>
            <person name="Fresnedo-Ramirez J."/>
        </authorList>
    </citation>
    <scope>NUCLEOTIDE SEQUENCE [LARGE SCALE GENOMIC DNA]</scope>
    <source>
        <strain evidence="1">Clone GOH B32 T37-40</strain>
    </source>
</reference>
<dbReference type="AlphaFoldDB" id="A0AAD4ZKG6"/>
<name>A0AAD4ZKG6_PRUDU</name>
<organism evidence="1 2">
    <name type="scientific">Prunus dulcis</name>
    <name type="common">Almond</name>
    <name type="synonym">Amygdalus dulcis</name>
    <dbReference type="NCBI Taxonomy" id="3755"/>
    <lineage>
        <taxon>Eukaryota</taxon>
        <taxon>Viridiplantae</taxon>
        <taxon>Streptophyta</taxon>
        <taxon>Embryophyta</taxon>
        <taxon>Tracheophyta</taxon>
        <taxon>Spermatophyta</taxon>
        <taxon>Magnoliopsida</taxon>
        <taxon>eudicotyledons</taxon>
        <taxon>Gunneridae</taxon>
        <taxon>Pentapetalae</taxon>
        <taxon>rosids</taxon>
        <taxon>fabids</taxon>
        <taxon>Rosales</taxon>
        <taxon>Rosaceae</taxon>
        <taxon>Amygdaloideae</taxon>
        <taxon>Amygdaleae</taxon>
        <taxon>Prunus</taxon>
    </lineage>
</organism>
<comment type="caution">
    <text evidence="1">The sequence shown here is derived from an EMBL/GenBank/DDBJ whole genome shotgun (WGS) entry which is preliminary data.</text>
</comment>
<evidence type="ECO:0000313" key="1">
    <source>
        <dbReference type="EMBL" id="KAI5348801.1"/>
    </source>
</evidence>
<dbReference type="Proteomes" id="UP001054821">
    <property type="component" value="Chromosome 1"/>
</dbReference>
<dbReference type="Pfam" id="PF04827">
    <property type="entry name" value="Plant_tran"/>
    <property type="match status" value="1"/>
</dbReference>
<proteinExistence type="predicted"/>
<evidence type="ECO:0000313" key="2">
    <source>
        <dbReference type="Proteomes" id="UP001054821"/>
    </source>
</evidence>
<dbReference type="PANTHER" id="PTHR37610">
    <property type="entry name" value="CCHC-TYPE DOMAIN-CONTAINING PROTEIN"/>
    <property type="match status" value="1"/>
</dbReference>
<protein>
    <submittedName>
        <fullName evidence="1">Uncharacterized protein</fullName>
    </submittedName>
</protein>
<dbReference type="InterPro" id="IPR006912">
    <property type="entry name" value="Harbinger_derived_prot"/>
</dbReference>
<accession>A0AAD4ZKG6</accession>
<dbReference type="PANTHER" id="PTHR37610:SF40">
    <property type="entry name" value="OS01G0909600 PROTEIN"/>
    <property type="match status" value="1"/>
</dbReference>